<evidence type="ECO:0000313" key="2">
    <source>
        <dbReference type="EMBL" id="SMF43125.1"/>
    </source>
</evidence>
<reference evidence="3" key="1">
    <citation type="submission" date="2017-04" db="EMBL/GenBank/DDBJ databases">
        <authorList>
            <person name="Varghese N."/>
            <person name="Submissions S."/>
        </authorList>
    </citation>
    <scope>NUCLEOTIDE SEQUENCE [LARGE SCALE GENOMIC DNA]</scope>
    <source>
        <strain evidence="3">RKEM611</strain>
    </source>
</reference>
<feature type="transmembrane region" description="Helical" evidence="1">
    <location>
        <begin position="135"/>
        <end position="153"/>
    </location>
</feature>
<evidence type="ECO:0000313" key="3">
    <source>
        <dbReference type="Proteomes" id="UP000192907"/>
    </source>
</evidence>
<keyword evidence="2" id="KW-0808">Transferase</keyword>
<dbReference type="GO" id="GO:0016740">
    <property type="term" value="F:transferase activity"/>
    <property type="evidence" value="ECO:0007669"/>
    <property type="project" value="UniProtKB-KW"/>
</dbReference>
<keyword evidence="1" id="KW-0472">Membrane</keyword>
<keyword evidence="1" id="KW-0812">Transmembrane</keyword>
<gene>
    <name evidence="2" type="ORF">SAMN06296036_11357</name>
</gene>
<protein>
    <submittedName>
        <fullName evidence="2">Phosphoglycerol transferase MdoB</fullName>
    </submittedName>
</protein>
<evidence type="ECO:0000256" key="1">
    <source>
        <dbReference type="SAM" id="Phobius"/>
    </source>
</evidence>
<dbReference type="OrthoDB" id="1376015at2"/>
<keyword evidence="3" id="KW-1185">Reference proteome</keyword>
<dbReference type="Gene3D" id="3.40.720.10">
    <property type="entry name" value="Alkaline Phosphatase, subunit A"/>
    <property type="match status" value="1"/>
</dbReference>
<name>A0A1Y6C2X6_9BACT</name>
<keyword evidence="1" id="KW-1133">Transmembrane helix</keyword>
<dbReference type="EMBL" id="FWZT01000013">
    <property type="protein sequence ID" value="SMF43125.1"/>
    <property type="molecule type" value="Genomic_DNA"/>
</dbReference>
<dbReference type="SUPFAM" id="SSF53649">
    <property type="entry name" value="Alkaline phosphatase-like"/>
    <property type="match status" value="1"/>
</dbReference>
<dbReference type="RefSeq" id="WP_132321072.1">
    <property type="nucleotide sequence ID" value="NZ_FWZT01000013.1"/>
</dbReference>
<organism evidence="2 3">
    <name type="scientific">Pseudobacteriovorax antillogorgiicola</name>
    <dbReference type="NCBI Taxonomy" id="1513793"/>
    <lineage>
        <taxon>Bacteria</taxon>
        <taxon>Pseudomonadati</taxon>
        <taxon>Bdellovibrionota</taxon>
        <taxon>Oligoflexia</taxon>
        <taxon>Oligoflexales</taxon>
        <taxon>Pseudobacteriovoracaceae</taxon>
        <taxon>Pseudobacteriovorax</taxon>
    </lineage>
</organism>
<dbReference type="Proteomes" id="UP000192907">
    <property type="component" value="Unassembled WGS sequence"/>
</dbReference>
<sequence length="519" mass="58684">MKNLRIIIVLYLFHLSGLAWDELSWGTLFIPNYDTAWLLLLAGFIPALIPLASVIIFISMLLNIGDGLLVYFMNRKLYLGLDWLLIRNFFQYLEMNYGSASYLIILGLCIVLGLLLYGSFVLLRNLRDDLAGLKRSTLACLAFAILIAGHEIHHCCYPNKSMIERQLAKALRSFSHRETLLGFSESLAVQKAKTEPLLANHQLPRKPQIFIFILESYGLNAFDLSQELEKRWSQLGEQFRHRAYHYGSGVIASPVFGGQSWMAFASINCGVFVDNQIKFKAVFRSSLLCLPHLFNRHGYHTMEVKPGTKFGLLAEEKETYKFQSSVIAEDLGYRGPYFGWGGIPDEYTIRYVFDHIISKKEDKKPWFVEFFLLASHTPWNGRLPLFGTRLDILEHHGTGLKKSFWQPESKVDDAYIASLIYDLDVISFAIENYLSQDDLVIVLGDHPPHGVIPSKRVGNFVPLHIISPFPLSNSTFLGDGLIPSSKSSVLAAEGFPQFLIELLSTPLQTSSLSERSSGM</sequence>
<dbReference type="InterPro" id="IPR017850">
    <property type="entry name" value="Alkaline_phosphatase_core_sf"/>
</dbReference>
<feature type="transmembrane region" description="Helical" evidence="1">
    <location>
        <begin position="99"/>
        <end position="123"/>
    </location>
</feature>
<dbReference type="STRING" id="1513793.SAMN06296036_11357"/>
<proteinExistence type="predicted"/>
<feature type="transmembrane region" description="Helical" evidence="1">
    <location>
        <begin position="35"/>
        <end position="65"/>
    </location>
</feature>
<dbReference type="AlphaFoldDB" id="A0A1Y6C2X6"/>
<accession>A0A1Y6C2X6</accession>